<dbReference type="HOGENOM" id="CLU_1365404_0_0_9"/>
<feature type="region of interest" description="Disordered" evidence="1">
    <location>
        <begin position="1"/>
        <end position="50"/>
    </location>
</feature>
<gene>
    <name evidence="2" type="ordered locus">SELR_14170</name>
</gene>
<evidence type="ECO:0000256" key="1">
    <source>
        <dbReference type="SAM" id="MobiDB-lite"/>
    </source>
</evidence>
<name>I0GQT8_SELRL</name>
<dbReference type="KEGG" id="sri:SELR_14170"/>
<dbReference type="AlphaFoldDB" id="I0GQT8"/>
<dbReference type="Proteomes" id="UP000007887">
    <property type="component" value="Chromosome"/>
</dbReference>
<dbReference type="RefSeq" id="WP_014424562.1">
    <property type="nucleotide sequence ID" value="NC_017068.1"/>
</dbReference>
<reference evidence="2 3" key="1">
    <citation type="submission" date="2011-10" db="EMBL/GenBank/DDBJ databases">
        <title>Whole genome sequence of Selenomonas ruminantium subsp. lactilytica TAM6421.</title>
        <authorList>
            <person name="Oguchi A."/>
            <person name="Ankai A."/>
            <person name="Kaneko J."/>
            <person name="Yamada-Narita S."/>
            <person name="Fukui S."/>
            <person name="Takahashi M."/>
            <person name="Onodera T."/>
            <person name="Kojima S."/>
            <person name="Fushimi T."/>
            <person name="Abe N."/>
            <person name="Kamio Y."/>
            <person name="Yamazaki S."/>
            <person name="Fujita N."/>
        </authorList>
    </citation>
    <scope>NUCLEOTIDE SEQUENCE [LARGE SCALE GENOMIC DNA]</scope>
    <source>
        <strain evidence="3">NBRC 103574 / TAM6421</strain>
    </source>
</reference>
<sequence length="200" mass="21869">MDLSIGKLHESATSAPMSQSRTTTEENFRDIMGEFAAPKAESAPPQTAHTASLSLVQPAENKDTLESIQEQTRKNLSWQAYYNSGGHFKLGETFTVPKVLPSYEEAVRAIGPGGPYSVEVVTNCILSMAAHVAQGNPDKIAEIRQEIAKAVAIFRRDYQAATKEKDLPQICLDTYDSIMSGLDKLQTEYTQNNDAAKQSA</sequence>
<accession>I0GQT8</accession>
<feature type="compositionally biased region" description="Basic and acidic residues" evidence="1">
    <location>
        <begin position="23"/>
        <end position="32"/>
    </location>
</feature>
<dbReference type="PATRIC" id="fig|927704.6.peg.1466"/>
<evidence type="ECO:0000313" key="2">
    <source>
        <dbReference type="EMBL" id="BAL83125.1"/>
    </source>
</evidence>
<proteinExistence type="predicted"/>
<protein>
    <submittedName>
        <fullName evidence="2">Uncharacterized protein</fullName>
    </submittedName>
</protein>
<organism evidence="2 3">
    <name type="scientific">Selenomonas ruminantium subsp. lactilytica (strain NBRC 103574 / TAM6421)</name>
    <dbReference type="NCBI Taxonomy" id="927704"/>
    <lineage>
        <taxon>Bacteria</taxon>
        <taxon>Bacillati</taxon>
        <taxon>Bacillota</taxon>
        <taxon>Negativicutes</taxon>
        <taxon>Selenomonadales</taxon>
        <taxon>Selenomonadaceae</taxon>
        <taxon>Selenomonas</taxon>
    </lineage>
</organism>
<evidence type="ECO:0000313" key="3">
    <source>
        <dbReference type="Proteomes" id="UP000007887"/>
    </source>
</evidence>
<dbReference type="OrthoDB" id="49105at2"/>
<feature type="compositionally biased region" description="Polar residues" evidence="1">
    <location>
        <begin position="11"/>
        <end position="22"/>
    </location>
</feature>
<dbReference type="EMBL" id="AP012292">
    <property type="protein sequence ID" value="BAL83125.1"/>
    <property type="molecule type" value="Genomic_DNA"/>
</dbReference>